<keyword evidence="3" id="KW-1185">Reference proteome</keyword>
<name>A0A7J7P6V9_9MAGN</name>
<dbReference type="PANTHER" id="PTHR22572">
    <property type="entry name" value="SUGAR-1-PHOSPHATE GUANYL TRANSFERASE"/>
    <property type="match status" value="1"/>
</dbReference>
<dbReference type="OrthoDB" id="285674at2759"/>
<protein>
    <submittedName>
        <fullName evidence="2">Uncharacterized protein</fullName>
    </submittedName>
</protein>
<feature type="region of interest" description="Disordered" evidence="1">
    <location>
        <begin position="62"/>
        <end position="95"/>
    </location>
</feature>
<gene>
    <name evidence="2" type="ORF">GIB67_022858</name>
</gene>
<dbReference type="AlphaFoldDB" id="A0A7J7P6V9"/>
<dbReference type="EMBL" id="JACGCM010000215">
    <property type="protein sequence ID" value="KAF6175177.1"/>
    <property type="molecule type" value="Genomic_DNA"/>
</dbReference>
<accession>A0A7J7P6V9</accession>
<sequence>MSACLPSSKLREALHMKWPKTLEHLHENVQNMEANNHVSASQIAALLSTTFAPSLVAYPDATKHPKDRQWDVDDGRNSRRTGRDPCDKTKPPRDGHAALKLSEFEAIMKKEKMISELRKIPNLLQIFLIGFYDDREFALYVSAISSELNIPVRYLREDKPHGSAGALFNFRDVIMEECPEILQVMKLLEVYLMYLRLLNIDGVNQRRHMALQKVPSVVVYTRYLKNPIPPADRLPTQILNQPTTSVRAPGHLAMCKMILGDLNRAPSRNVVFNSIRQCNRLTENQRTTHDIEATTIPPKYAIYFIDHDLGSVSHPHDDTLIIWIVIGSALVKRMLVNSGSGANILYYDALRNMNMQDCLAPSKEEISRFNWSTKWAMGDHVT</sequence>
<proteinExistence type="predicted"/>
<evidence type="ECO:0000256" key="1">
    <source>
        <dbReference type="SAM" id="MobiDB-lite"/>
    </source>
</evidence>
<dbReference type="InterPro" id="IPR050486">
    <property type="entry name" value="Mannose-1P_guanyltransferase"/>
</dbReference>
<organism evidence="2 3">
    <name type="scientific">Kingdonia uniflora</name>
    <dbReference type="NCBI Taxonomy" id="39325"/>
    <lineage>
        <taxon>Eukaryota</taxon>
        <taxon>Viridiplantae</taxon>
        <taxon>Streptophyta</taxon>
        <taxon>Embryophyta</taxon>
        <taxon>Tracheophyta</taxon>
        <taxon>Spermatophyta</taxon>
        <taxon>Magnoliopsida</taxon>
        <taxon>Ranunculales</taxon>
        <taxon>Circaeasteraceae</taxon>
        <taxon>Kingdonia</taxon>
    </lineage>
</organism>
<reference evidence="2 3" key="1">
    <citation type="journal article" date="2020" name="IScience">
        <title>Genome Sequencing of the Endangered Kingdonia uniflora (Circaeasteraceae, Ranunculales) Reveals Potential Mechanisms of Evolutionary Specialization.</title>
        <authorList>
            <person name="Sun Y."/>
            <person name="Deng T."/>
            <person name="Zhang A."/>
            <person name="Moore M.J."/>
            <person name="Landis J.B."/>
            <person name="Lin N."/>
            <person name="Zhang H."/>
            <person name="Zhang X."/>
            <person name="Huang J."/>
            <person name="Zhang X."/>
            <person name="Sun H."/>
            <person name="Wang H."/>
        </authorList>
    </citation>
    <scope>NUCLEOTIDE SEQUENCE [LARGE SCALE GENOMIC DNA]</scope>
    <source>
        <strain evidence="2">TB1705</strain>
        <tissue evidence="2">Leaf</tissue>
    </source>
</reference>
<evidence type="ECO:0000313" key="3">
    <source>
        <dbReference type="Proteomes" id="UP000541444"/>
    </source>
</evidence>
<comment type="caution">
    <text evidence="2">The sequence shown here is derived from an EMBL/GenBank/DDBJ whole genome shotgun (WGS) entry which is preliminary data.</text>
</comment>
<evidence type="ECO:0000313" key="2">
    <source>
        <dbReference type="EMBL" id="KAF6175177.1"/>
    </source>
</evidence>
<dbReference type="Proteomes" id="UP000541444">
    <property type="component" value="Unassembled WGS sequence"/>
</dbReference>